<feature type="region of interest" description="Disordered" evidence="6">
    <location>
        <begin position="700"/>
        <end position="734"/>
    </location>
</feature>
<dbReference type="InterPro" id="IPR027417">
    <property type="entry name" value="P-loop_NTPase"/>
</dbReference>
<dbReference type="SMART" id="SM00129">
    <property type="entry name" value="KISc"/>
    <property type="match status" value="1"/>
</dbReference>
<feature type="region of interest" description="Disordered" evidence="6">
    <location>
        <begin position="430"/>
        <end position="562"/>
    </location>
</feature>
<feature type="compositionally biased region" description="Polar residues" evidence="6">
    <location>
        <begin position="511"/>
        <end position="562"/>
    </location>
</feature>
<dbReference type="PANTHER" id="PTHR47969:SF33">
    <property type="entry name" value="KINESIN-LIKE PROTEIN"/>
    <property type="match status" value="1"/>
</dbReference>
<feature type="binding site" evidence="3">
    <location>
        <begin position="121"/>
        <end position="128"/>
    </location>
    <ligand>
        <name>ATP</name>
        <dbReference type="ChEBI" id="CHEBI:30616"/>
    </ligand>
</feature>
<protein>
    <recommendedName>
        <fullName evidence="4">Kinesin-like protein</fullName>
    </recommendedName>
</protein>
<evidence type="ECO:0000256" key="5">
    <source>
        <dbReference type="SAM" id="Coils"/>
    </source>
</evidence>
<comment type="caution">
    <text evidence="8">The sequence shown here is derived from an EMBL/GenBank/DDBJ whole genome shotgun (WGS) entry which is preliminary data.</text>
</comment>
<evidence type="ECO:0000256" key="3">
    <source>
        <dbReference type="PROSITE-ProRule" id="PRU00283"/>
    </source>
</evidence>
<dbReference type="InterPro" id="IPR036961">
    <property type="entry name" value="Kinesin_motor_dom_sf"/>
</dbReference>
<dbReference type="Gene3D" id="3.40.850.10">
    <property type="entry name" value="Kinesin motor domain"/>
    <property type="match status" value="1"/>
</dbReference>
<accession>A0ABQ6ML70</accession>
<name>A0ABQ6ML70_9STRA</name>
<feature type="region of interest" description="Disordered" evidence="6">
    <location>
        <begin position="617"/>
        <end position="687"/>
    </location>
</feature>
<keyword evidence="9" id="KW-1185">Reference proteome</keyword>
<keyword evidence="5" id="KW-0175">Coiled coil</keyword>
<dbReference type="Proteomes" id="UP001165060">
    <property type="component" value="Unassembled WGS sequence"/>
</dbReference>
<feature type="region of interest" description="Disordered" evidence="6">
    <location>
        <begin position="1"/>
        <end position="94"/>
    </location>
</feature>
<keyword evidence="2 3" id="KW-0067">ATP-binding</keyword>
<evidence type="ECO:0000313" key="8">
    <source>
        <dbReference type="EMBL" id="GMI27859.1"/>
    </source>
</evidence>
<dbReference type="PROSITE" id="PS00411">
    <property type="entry name" value="KINESIN_MOTOR_1"/>
    <property type="match status" value="1"/>
</dbReference>
<keyword evidence="1 3" id="KW-0547">Nucleotide-binding</keyword>
<evidence type="ECO:0000256" key="2">
    <source>
        <dbReference type="ARBA" id="ARBA00022840"/>
    </source>
</evidence>
<dbReference type="InterPro" id="IPR027640">
    <property type="entry name" value="Kinesin-like_fam"/>
</dbReference>
<feature type="coiled-coil region" evidence="5">
    <location>
        <begin position="374"/>
        <end position="408"/>
    </location>
</feature>
<gene>
    <name evidence="8" type="ORF">TeGR_g1459</name>
</gene>
<evidence type="ECO:0000256" key="6">
    <source>
        <dbReference type="SAM" id="MobiDB-lite"/>
    </source>
</evidence>
<feature type="compositionally biased region" description="Acidic residues" evidence="6">
    <location>
        <begin position="481"/>
        <end position="506"/>
    </location>
</feature>
<dbReference type="PRINTS" id="PR00380">
    <property type="entry name" value="KINESINHEAVY"/>
</dbReference>
<evidence type="ECO:0000313" key="9">
    <source>
        <dbReference type="Proteomes" id="UP001165060"/>
    </source>
</evidence>
<dbReference type="SUPFAM" id="SSF52540">
    <property type="entry name" value="P-loop containing nucleoside triphosphate hydrolases"/>
    <property type="match status" value="1"/>
</dbReference>
<dbReference type="PROSITE" id="PS50067">
    <property type="entry name" value="KINESIN_MOTOR_2"/>
    <property type="match status" value="1"/>
</dbReference>
<dbReference type="InterPro" id="IPR001752">
    <property type="entry name" value="Kinesin_motor_dom"/>
</dbReference>
<keyword evidence="3 4" id="KW-0505">Motor protein</keyword>
<evidence type="ECO:0000256" key="1">
    <source>
        <dbReference type="ARBA" id="ARBA00022741"/>
    </source>
</evidence>
<reference evidence="8 9" key="1">
    <citation type="journal article" date="2023" name="Commun. Biol.">
        <title>Genome analysis of Parmales, the sister group of diatoms, reveals the evolutionary specialization of diatoms from phago-mixotrophs to photoautotrophs.</title>
        <authorList>
            <person name="Ban H."/>
            <person name="Sato S."/>
            <person name="Yoshikawa S."/>
            <person name="Yamada K."/>
            <person name="Nakamura Y."/>
            <person name="Ichinomiya M."/>
            <person name="Sato N."/>
            <person name="Blanc-Mathieu R."/>
            <person name="Endo H."/>
            <person name="Kuwata A."/>
            <person name="Ogata H."/>
        </authorList>
    </citation>
    <scope>NUCLEOTIDE SEQUENCE [LARGE SCALE GENOMIC DNA]</scope>
</reference>
<dbReference type="Pfam" id="PF00225">
    <property type="entry name" value="Kinesin"/>
    <property type="match status" value="1"/>
</dbReference>
<sequence>MSLAPIQVVVRVRPSPPSPVKKPRKGKPRQKPVPPPQLIGIRNSEHAPDPSGSPTQPAPRCLVSVALPRTSESQGMTEKRYHVSRGFPPNSTQEQVFNGSSLPGLVDAAMAGYRATCFAYGQTGAGKTHTVLGLPNDEGLLPRTVRRVYALAMKRPDIKYTVRVSAVEVYNELCFDLLAAAPQGGAPRAPKVVRSHPSQGFYVDNLTGVRCPTLGTCLQAVRRATASRRVAAHLGNSRSSRSHLLVSLYVDGVSPSNLSPATFGRLALVDLAGSERVKETRSSDVRESGFINKSLYTLGKVISGIARNAGKSTAGVPYRDSALTKLLISSLGGNCLTCMFACVAGTPGALKESQRTLGFAMQVKGIVNRPAVHVDEREREVSTLRKEIEDLKNENGKLKKLVVEVAQEVKLYAAKGGAEHAGLISEFEDPDWIEGGVTGSAYDDEEGEGGYEDDAGGGGEEEEEEEEEYEEIGEGEGGGGAEEDQYEDEYEEDIEEEEEEEGEEEAGFSLPSLTQTLQYSPNPKQEARQQMSQTLPNIKATQASKSPGSLFGNSKPASMTGTLDSGFQLVTLQMKIVEARALATAGDRKAARKLEALEKEMEELEKEIQLVEQLEALGLGGGGGGGGAGGGGGGEEAAEADAEAEAEAGDGDEDGSAEDDEEEEAQAPVAAQGNPFDWNSDDADNNWQAMWENSLRVLSEADDGSTSTQGRKLFESPKRKKKKKKKALRKAARN</sequence>
<dbReference type="InterPro" id="IPR019821">
    <property type="entry name" value="Kinesin_motor_CS"/>
</dbReference>
<feature type="compositionally biased region" description="Basic residues" evidence="6">
    <location>
        <begin position="718"/>
        <end position="734"/>
    </location>
</feature>
<feature type="compositionally biased region" description="Acidic residues" evidence="6">
    <location>
        <begin position="442"/>
        <end position="474"/>
    </location>
</feature>
<keyword evidence="4" id="KW-0493">Microtubule</keyword>
<evidence type="ECO:0000256" key="4">
    <source>
        <dbReference type="RuleBase" id="RU000394"/>
    </source>
</evidence>
<feature type="compositionally biased region" description="Acidic residues" evidence="6">
    <location>
        <begin position="636"/>
        <end position="665"/>
    </location>
</feature>
<feature type="compositionally biased region" description="Gly residues" evidence="6">
    <location>
        <begin position="618"/>
        <end position="635"/>
    </location>
</feature>
<feature type="coiled-coil region" evidence="5">
    <location>
        <begin position="587"/>
        <end position="617"/>
    </location>
</feature>
<dbReference type="PANTHER" id="PTHR47969">
    <property type="entry name" value="CHROMOSOME-ASSOCIATED KINESIN KIF4A-RELATED"/>
    <property type="match status" value="1"/>
</dbReference>
<feature type="domain" description="Kinesin motor" evidence="7">
    <location>
        <begin position="5"/>
        <end position="366"/>
    </location>
</feature>
<comment type="similarity">
    <text evidence="3 4">Belongs to the TRAFAC class myosin-kinesin ATPase superfamily. Kinesin family.</text>
</comment>
<proteinExistence type="inferred from homology"/>
<dbReference type="EMBL" id="BRYB01000332">
    <property type="protein sequence ID" value="GMI27859.1"/>
    <property type="molecule type" value="Genomic_DNA"/>
</dbReference>
<feature type="compositionally biased region" description="Basic residues" evidence="6">
    <location>
        <begin position="21"/>
        <end position="30"/>
    </location>
</feature>
<organism evidence="8 9">
    <name type="scientific">Tetraparma gracilis</name>
    <dbReference type="NCBI Taxonomy" id="2962635"/>
    <lineage>
        <taxon>Eukaryota</taxon>
        <taxon>Sar</taxon>
        <taxon>Stramenopiles</taxon>
        <taxon>Ochrophyta</taxon>
        <taxon>Bolidophyceae</taxon>
        <taxon>Parmales</taxon>
        <taxon>Triparmaceae</taxon>
        <taxon>Tetraparma</taxon>
    </lineage>
</organism>
<evidence type="ECO:0000259" key="7">
    <source>
        <dbReference type="PROSITE" id="PS50067"/>
    </source>
</evidence>